<feature type="domain" description="G5" evidence="5">
    <location>
        <begin position="1"/>
        <end position="62"/>
    </location>
</feature>
<dbReference type="PRINTS" id="PR00081">
    <property type="entry name" value="GDHRDH"/>
</dbReference>
<evidence type="ECO:0000256" key="2">
    <source>
        <dbReference type="ARBA" id="ARBA00022729"/>
    </source>
</evidence>
<dbReference type="RefSeq" id="WP_304537127.1">
    <property type="nucleotide sequence ID" value="NZ_JAUQOM010000010.1"/>
</dbReference>
<dbReference type="Proteomes" id="UP001176471">
    <property type="component" value="Unassembled WGS sequence"/>
</dbReference>
<evidence type="ECO:0000259" key="5">
    <source>
        <dbReference type="PROSITE" id="PS51109"/>
    </source>
</evidence>
<evidence type="ECO:0000313" key="7">
    <source>
        <dbReference type="Proteomes" id="UP001176471"/>
    </source>
</evidence>
<dbReference type="EMBL" id="JAUQOM010000010">
    <property type="protein sequence ID" value="MDO7836708.1"/>
    <property type="molecule type" value="Genomic_DNA"/>
</dbReference>
<dbReference type="PANTHER" id="PTHR45024:SF2">
    <property type="entry name" value="SCP2 DOMAIN-CONTAINING PROTEIN"/>
    <property type="match status" value="1"/>
</dbReference>
<keyword evidence="3" id="KW-0560">Oxidoreductase</keyword>
<accession>A0ABT8ZRJ0</accession>
<evidence type="ECO:0000313" key="6">
    <source>
        <dbReference type="EMBL" id="MDO7836708.1"/>
    </source>
</evidence>
<dbReference type="PANTHER" id="PTHR45024">
    <property type="entry name" value="DEHYDROGENASES, SHORT CHAIN"/>
    <property type="match status" value="1"/>
</dbReference>
<evidence type="ECO:0000256" key="1">
    <source>
        <dbReference type="ARBA" id="ARBA00006484"/>
    </source>
</evidence>
<proteinExistence type="inferred from homology"/>
<dbReference type="InterPro" id="IPR002347">
    <property type="entry name" value="SDR_fam"/>
</dbReference>
<dbReference type="InterPro" id="IPR020904">
    <property type="entry name" value="Sc_DH/Rdtase_CS"/>
</dbReference>
<dbReference type="InterPro" id="IPR011098">
    <property type="entry name" value="G5_dom"/>
</dbReference>
<organism evidence="6 7">
    <name type="scientific">Sphingobium cyanobacteriorum</name>
    <dbReference type="NCBI Taxonomy" id="3063954"/>
    <lineage>
        <taxon>Bacteria</taxon>
        <taxon>Pseudomonadati</taxon>
        <taxon>Pseudomonadota</taxon>
        <taxon>Alphaproteobacteria</taxon>
        <taxon>Sphingomonadales</taxon>
        <taxon>Sphingomonadaceae</taxon>
        <taxon>Sphingobium</taxon>
    </lineage>
</organism>
<dbReference type="Pfam" id="PF00106">
    <property type="entry name" value="adh_short"/>
    <property type="match status" value="1"/>
</dbReference>
<dbReference type="PROSITE" id="PS51109">
    <property type="entry name" value="G5"/>
    <property type="match status" value="1"/>
</dbReference>
<dbReference type="InterPro" id="IPR036291">
    <property type="entry name" value="NAD(P)-bd_dom_sf"/>
</dbReference>
<name>A0ABT8ZRJ0_9SPHN</name>
<dbReference type="SUPFAM" id="SSF51735">
    <property type="entry name" value="NAD(P)-binding Rossmann-fold domains"/>
    <property type="match status" value="1"/>
</dbReference>
<dbReference type="Gene3D" id="3.40.50.720">
    <property type="entry name" value="NAD(P)-binding Rossmann-like Domain"/>
    <property type="match status" value="1"/>
</dbReference>
<dbReference type="PROSITE" id="PS00061">
    <property type="entry name" value="ADH_SHORT"/>
    <property type="match status" value="1"/>
</dbReference>
<dbReference type="InterPro" id="IPR051687">
    <property type="entry name" value="Peroxisomal_Beta-Oxidation"/>
</dbReference>
<protein>
    <submittedName>
        <fullName evidence="6">SDR family NAD(P)-dependent oxidoreductase</fullName>
    </submittedName>
</protein>
<dbReference type="PRINTS" id="PR00080">
    <property type="entry name" value="SDRFAMILY"/>
</dbReference>
<evidence type="ECO:0000256" key="3">
    <source>
        <dbReference type="ARBA" id="ARBA00023002"/>
    </source>
</evidence>
<comment type="similarity">
    <text evidence="1 4">Belongs to the short-chain dehydrogenases/reductases (SDR) family.</text>
</comment>
<comment type="caution">
    <text evidence="6">The sequence shown here is derived from an EMBL/GenBank/DDBJ whole genome shotgun (WGS) entry which is preliminary data.</text>
</comment>
<keyword evidence="2" id="KW-0732">Signal</keyword>
<dbReference type="CDD" id="cd05233">
    <property type="entry name" value="SDR_c"/>
    <property type="match status" value="1"/>
</dbReference>
<evidence type="ECO:0000256" key="4">
    <source>
        <dbReference type="RuleBase" id="RU000363"/>
    </source>
</evidence>
<reference evidence="6" key="1">
    <citation type="submission" date="2023-07" db="EMBL/GenBank/DDBJ databases">
        <title>Bacterial whole genome sequence for Sphingobium sp. HBC34.</title>
        <authorList>
            <person name="Le V."/>
            <person name="Ko S.-R."/>
            <person name="Ahn C.-Y."/>
            <person name="Oh H.-M."/>
        </authorList>
    </citation>
    <scope>NUCLEOTIDE SEQUENCE</scope>
    <source>
        <strain evidence="6">HBC34</strain>
    </source>
</reference>
<keyword evidence="7" id="KW-1185">Reference proteome</keyword>
<sequence length="297" mass="30684">MQAKEPGMLEGKAVVITGSGRGLGAAYARLAAREGASVVVNGVDGQVAQSVVDEIIADGGKAIACPGDIADWDFACALIDRCVDIFGAVDAVCNNAATFSMATPFDEAPETFRRTIEVNLLGTAYVGMAAARAMKAQGRGGAILNTVSGAQSGLLDMAAYGASKGGIASLTYNWAMDMAPHGIRVNAISPRAATRSAQIVHPDTNQGMSPEGVAPLAVYLLSERSCRFNGQIFMAVDGEVALMSHPAIVTPSVWMTGLDVEAVGEAVEAGLADHQMPLGRSRQRIEILGELGSTMNG</sequence>
<gene>
    <name evidence="6" type="ORF">Q4610_16800</name>
</gene>